<dbReference type="GO" id="GO:0004519">
    <property type="term" value="F:endonuclease activity"/>
    <property type="evidence" value="ECO:0007669"/>
    <property type="project" value="UniProtKB-KW"/>
</dbReference>
<organism evidence="1 2">
    <name type="scientific">Durusdinium trenchii</name>
    <dbReference type="NCBI Taxonomy" id="1381693"/>
    <lineage>
        <taxon>Eukaryota</taxon>
        <taxon>Sar</taxon>
        <taxon>Alveolata</taxon>
        <taxon>Dinophyceae</taxon>
        <taxon>Suessiales</taxon>
        <taxon>Symbiodiniaceae</taxon>
        <taxon>Durusdinium</taxon>
    </lineage>
</organism>
<name>A0ABP0JLK9_9DINO</name>
<dbReference type="Proteomes" id="UP001642464">
    <property type="component" value="Unassembled WGS sequence"/>
</dbReference>
<keyword evidence="2" id="KW-1185">Reference proteome</keyword>
<dbReference type="EMBL" id="CAXAMM010007724">
    <property type="protein sequence ID" value="CAK9015156.1"/>
    <property type="molecule type" value="Genomic_DNA"/>
</dbReference>
<accession>A0ABP0JLK9</accession>
<sequence>MSSQSGFDMNLRVRMQACDGSTPNARFTSPLVTTLLSALAKPLTAVASALTAQHMARFLQFQASWTSVCAVGSSEEGAGWDEGVTETKTMRKTCRVVEMQGAIVWLMKLALPWAFLTLATGKQTPAALEASYKERIEKVLNRSASLAAEHLAQRLSLDPGSLFGGYELDYERKSWAHGCLGLVLSRDSLENCALRQLQALTALCDVPLTTAGSSRRQVVEDHLMRLLAEEIPELGMRLQKTSAGSIFLLQKPTGEDASPAVQASLLMAAVRCGEALSLKVQLEEASAWFQGLSSIYPENLWKESFSSFHRAGITWEALAVTKRHIGKDSNFHRELENYLHRFELFLRDVWEENSEHWSFASARALSVRFAAAKKKKARSRFRTWASEHVDRFLGRQHLHLKDGPEGLSQGILARIGGARYTCGPLQGLASLAAILKDAELIQVVLQLMEKDIRRYQLSDSNLGPLQGSNEEFELLSSHLEGSFFRDEEQLRLEDRKTLRVDDTAMCLIAVSQMLETMKSIKSVVVDEGPPREDL</sequence>
<evidence type="ECO:0000313" key="2">
    <source>
        <dbReference type="Proteomes" id="UP001642464"/>
    </source>
</evidence>
<keyword evidence="1" id="KW-0540">Nuclease</keyword>
<reference evidence="1 2" key="1">
    <citation type="submission" date="2024-02" db="EMBL/GenBank/DDBJ databases">
        <authorList>
            <person name="Chen Y."/>
            <person name="Shah S."/>
            <person name="Dougan E. K."/>
            <person name="Thang M."/>
            <person name="Chan C."/>
        </authorList>
    </citation>
    <scope>NUCLEOTIDE SEQUENCE [LARGE SCALE GENOMIC DNA]</scope>
</reference>
<keyword evidence="1" id="KW-0255">Endonuclease</keyword>
<evidence type="ECO:0000313" key="1">
    <source>
        <dbReference type="EMBL" id="CAK9015156.1"/>
    </source>
</evidence>
<keyword evidence="1" id="KW-0378">Hydrolase</keyword>
<proteinExistence type="predicted"/>
<gene>
    <name evidence="1" type="ORF">SCF082_LOCUS12635</name>
</gene>
<comment type="caution">
    <text evidence="1">The sequence shown here is derived from an EMBL/GenBank/DDBJ whole genome shotgun (WGS) entry which is preliminary data.</text>
</comment>
<protein>
    <submittedName>
        <fullName evidence="1">Apurinic endonuclease-redox protein</fullName>
    </submittedName>
</protein>